<feature type="compositionally biased region" description="Polar residues" evidence="1">
    <location>
        <begin position="634"/>
        <end position="647"/>
    </location>
</feature>
<sequence>MADDKGETPEVEAVEVVSDEAVNDETVNDEAVKDEASVEEIGEDNDEPKVVSSNQSETLKNIVDFEEEASDMNTELFRSTIRTTPLDSQKDNIDVDQLLNPDGLSVAEKNVKSEEAKAKENVEKEALKAARESADEDEEELDVYQGIEEKKESEWTIVRCSSNNSVEDIIEGEDKPDSKMEEEKNSVDEVKDDTDEDKSFEIIDEKEVEECKEDDNDRGTETEEDSGGKVDGDEELREGGINEEEDKSRTVEDVEENLYEVTGLDVNRSKNDNNNEDGEKKIDLEKSGEENLGDKSMPASSSLEENKMEVEEDDKEKEETKDEIDGQNEDAMDTEEAKTEDDTETLEDANRRSLSEFDDIQVSGILDTHAQKSRARLAKTGVLAQRRKPPRSSWYVEDGQKIQEFMFTDSTEPKPLKQVKEEEPPVPSPRTPPKVTARRPPPGAMASPLLLPGLGGNFKLKKTTPSESSSKSQVESKSPPGIKSPTAAKVLPSQKFGARVLPVPAKRPPVAHSKGKAPSPPESKASEVPVKPQRKFSEEKVSPKEPSPTSTVPQVRLPPSTAAKPTVKPRPKPLPKPRPQSIAGTTEPVVQKDGKVKRTSKDDLNSDILNGQKKSPASPRWITDKNKKLPPISPSTKTVPENTNLFQTPKWKQDLLKKKKDAEAAEPQPATEDLSIKKSVVPPSLPKKDEDPNKAPFTTVPQWQLELARKKKMKKEKDEESQEDGVSRHPKEPKTEDSNKVEQEKRKKPLPSPKPAIVPRKKFEAVPPGKDPKPSWQKNLQDKKKNNEKNLLIENGEKKDTEKPAVISPSSKKGEK</sequence>
<feature type="compositionally biased region" description="Low complexity" evidence="1">
    <location>
        <begin position="463"/>
        <end position="479"/>
    </location>
</feature>
<feature type="compositionally biased region" description="Acidic residues" evidence="1">
    <location>
        <begin position="37"/>
        <end position="46"/>
    </location>
</feature>
<feature type="compositionally biased region" description="Basic and acidic residues" evidence="1">
    <location>
        <begin position="590"/>
        <end position="604"/>
    </location>
</feature>
<reference evidence="2" key="1">
    <citation type="submission" date="2021-10" db="EMBL/GenBank/DDBJ databases">
        <title>Tropical sea cucumber genome reveals ecological adaptation and Cuvierian tubules defense mechanism.</title>
        <authorList>
            <person name="Chen T."/>
        </authorList>
    </citation>
    <scope>NUCLEOTIDE SEQUENCE</scope>
    <source>
        <strain evidence="2">Nanhai2018</strain>
        <tissue evidence="2">Muscle</tissue>
    </source>
</reference>
<feature type="compositionally biased region" description="Acidic residues" evidence="1">
    <location>
        <begin position="325"/>
        <end position="347"/>
    </location>
</feature>
<feature type="region of interest" description="Disordered" evidence="1">
    <location>
        <begin position="111"/>
        <end position="142"/>
    </location>
</feature>
<feature type="compositionally biased region" description="Basic and acidic residues" evidence="1">
    <location>
        <begin position="651"/>
        <end position="663"/>
    </location>
</feature>
<dbReference type="AlphaFoldDB" id="A0A9Q1CD36"/>
<dbReference type="EMBL" id="JAIZAY010000004">
    <property type="protein sequence ID" value="KAJ8042726.1"/>
    <property type="molecule type" value="Genomic_DNA"/>
</dbReference>
<evidence type="ECO:0000313" key="3">
    <source>
        <dbReference type="Proteomes" id="UP001152320"/>
    </source>
</evidence>
<dbReference type="OrthoDB" id="10655278at2759"/>
<accession>A0A9Q1CD36</accession>
<name>A0A9Q1CD36_HOLLE</name>
<proteinExistence type="predicted"/>
<feature type="compositionally biased region" description="Basic and acidic residues" evidence="1">
    <location>
        <begin position="725"/>
        <end position="745"/>
    </location>
</feature>
<feature type="compositionally biased region" description="Basic and acidic residues" evidence="1">
    <location>
        <begin position="172"/>
        <end position="189"/>
    </location>
</feature>
<dbReference type="Proteomes" id="UP001152320">
    <property type="component" value="Chromosome 4"/>
</dbReference>
<keyword evidence="3" id="KW-1185">Reference proteome</keyword>
<feature type="compositionally biased region" description="Basic and acidic residues" evidence="1">
    <location>
        <begin position="111"/>
        <end position="133"/>
    </location>
</feature>
<comment type="caution">
    <text evidence="2">The sequence shown here is derived from an EMBL/GenBank/DDBJ whole genome shotgun (WGS) entry which is preliminary data.</text>
</comment>
<gene>
    <name evidence="2" type="ORF">HOLleu_09567</name>
</gene>
<evidence type="ECO:0000313" key="2">
    <source>
        <dbReference type="EMBL" id="KAJ8042726.1"/>
    </source>
</evidence>
<feature type="compositionally biased region" description="Basic and acidic residues" evidence="1">
    <location>
        <begin position="267"/>
        <end position="293"/>
    </location>
</feature>
<feature type="compositionally biased region" description="Basic and acidic residues" evidence="1">
    <location>
        <begin position="411"/>
        <end position="423"/>
    </location>
</feature>
<evidence type="ECO:0000256" key="1">
    <source>
        <dbReference type="SAM" id="MobiDB-lite"/>
    </source>
</evidence>
<feature type="region of interest" description="Disordered" evidence="1">
    <location>
        <begin position="24"/>
        <end position="55"/>
    </location>
</feature>
<protein>
    <submittedName>
        <fullName evidence="2">Uncharacterized protein</fullName>
    </submittedName>
</protein>
<feature type="compositionally biased region" description="Acidic residues" evidence="1">
    <location>
        <begin position="232"/>
        <end position="245"/>
    </location>
</feature>
<organism evidence="2 3">
    <name type="scientific">Holothuria leucospilota</name>
    <name type="common">Black long sea cucumber</name>
    <name type="synonym">Mertensiothuria leucospilota</name>
    <dbReference type="NCBI Taxonomy" id="206669"/>
    <lineage>
        <taxon>Eukaryota</taxon>
        <taxon>Metazoa</taxon>
        <taxon>Echinodermata</taxon>
        <taxon>Eleutherozoa</taxon>
        <taxon>Echinozoa</taxon>
        <taxon>Holothuroidea</taxon>
        <taxon>Aspidochirotacea</taxon>
        <taxon>Aspidochirotida</taxon>
        <taxon>Holothuriidae</taxon>
        <taxon>Holothuria</taxon>
    </lineage>
</organism>
<feature type="compositionally biased region" description="Basic and acidic residues" evidence="1">
    <location>
        <begin position="215"/>
        <end position="231"/>
    </location>
</feature>
<feature type="region of interest" description="Disordered" evidence="1">
    <location>
        <begin position="159"/>
        <end position="816"/>
    </location>
</feature>